<dbReference type="GO" id="GO:0020037">
    <property type="term" value="F:heme binding"/>
    <property type="evidence" value="ECO:0007669"/>
    <property type="project" value="InterPro"/>
</dbReference>
<sequence length="191" mass="21958">LNILNSTGRKSSIIGYNPNLIPTLNRLRIQQSFRDAKPLIGQKILKRACTLRNEFKIFLNNLNNELMDQLAMNIYRLLTDCVVNMDFPFKIASTSSAFGKIFAQLCIFGFRPDLFSVIADSMVTECVRNGGAHKRCETLIAWSQLMQFIFSNVRDGYYSEIRQQRRSSLPQQQLFLKQKHNINTITTRGSL</sequence>
<reference evidence="1" key="1">
    <citation type="journal article" date="2020" name="Ecol. Evol.">
        <title>Genome structure and content of the rice root-knot nematode (Meloidogyne graminicola).</title>
        <authorList>
            <person name="Phan N.T."/>
            <person name="Danchin E.G.J."/>
            <person name="Klopp C."/>
            <person name="Perfus-Barbeoch L."/>
            <person name="Kozlowski D.K."/>
            <person name="Koutsovoulos G.D."/>
            <person name="Lopez-Roques C."/>
            <person name="Bouchez O."/>
            <person name="Zahm M."/>
            <person name="Besnard G."/>
            <person name="Bellafiore S."/>
        </authorList>
    </citation>
    <scope>NUCLEOTIDE SEQUENCE</scope>
    <source>
        <strain evidence="1">VN-18</strain>
    </source>
</reference>
<evidence type="ECO:0000313" key="2">
    <source>
        <dbReference type="Proteomes" id="UP000605970"/>
    </source>
</evidence>
<feature type="non-terminal residue" evidence="1">
    <location>
        <position position="191"/>
    </location>
</feature>
<keyword evidence="2" id="KW-1185">Reference proteome</keyword>
<dbReference type="InterPro" id="IPR044399">
    <property type="entry name" value="Mb-like_M"/>
</dbReference>
<dbReference type="CDD" id="cd01040">
    <property type="entry name" value="Mb-like"/>
    <property type="match status" value="1"/>
</dbReference>
<gene>
    <name evidence="1" type="ORF">Mgra_00006221</name>
</gene>
<evidence type="ECO:0000313" key="1">
    <source>
        <dbReference type="EMBL" id="KAF7634366.1"/>
    </source>
</evidence>
<dbReference type="InterPro" id="IPR009050">
    <property type="entry name" value="Globin-like_sf"/>
</dbReference>
<dbReference type="EMBL" id="JABEBT010000059">
    <property type="protein sequence ID" value="KAF7634366.1"/>
    <property type="molecule type" value="Genomic_DNA"/>
</dbReference>
<dbReference type="Gene3D" id="1.10.490.10">
    <property type="entry name" value="Globins"/>
    <property type="match status" value="1"/>
</dbReference>
<dbReference type="InterPro" id="IPR012292">
    <property type="entry name" value="Globin/Proto"/>
</dbReference>
<proteinExistence type="predicted"/>
<accession>A0A8S9ZMQ9</accession>
<dbReference type="SUPFAM" id="SSF46458">
    <property type="entry name" value="Globin-like"/>
    <property type="match status" value="1"/>
</dbReference>
<protein>
    <submittedName>
        <fullName evidence="1">Uncharacterized protein</fullName>
    </submittedName>
</protein>
<dbReference type="AlphaFoldDB" id="A0A8S9ZMQ9"/>
<dbReference type="Proteomes" id="UP000605970">
    <property type="component" value="Unassembled WGS sequence"/>
</dbReference>
<dbReference type="GO" id="GO:0019825">
    <property type="term" value="F:oxygen binding"/>
    <property type="evidence" value="ECO:0007669"/>
    <property type="project" value="InterPro"/>
</dbReference>
<name>A0A8S9ZMQ9_9BILA</name>
<dbReference type="OrthoDB" id="5843513at2759"/>
<comment type="caution">
    <text evidence="1">The sequence shown here is derived from an EMBL/GenBank/DDBJ whole genome shotgun (WGS) entry which is preliminary data.</text>
</comment>
<organism evidence="1 2">
    <name type="scientific">Meloidogyne graminicola</name>
    <dbReference type="NCBI Taxonomy" id="189291"/>
    <lineage>
        <taxon>Eukaryota</taxon>
        <taxon>Metazoa</taxon>
        <taxon>Ecdysozoa</taxon>
        <taxon>Nematoda</taxon>
        <taxon>Chromadorea</taxon>
        <taxon>Rhabditida</taxon>
        <taxon>Tylenchina</taxon>
        <taxon>Tylenchomorpha</taxon>
        <taxon>Tylenchoidea</taxon>
        <taxon>Meloidogynidae</taxon>
        <taxon>Meloidogyninae</taxon>
        <taxon>Meloidogyne</taxon>
    </lineage>
</organism>